<sequence>MSYKKFLPLFVALICICCSVFAQRDTVSLNTIIAKSVKFVNDYPIEKVYVHFDKPYYAAGDTVWLKAYTTTDLHVPSTLSKIVYVDVYNDQDSLMASIKMPLVNGVAPGMIPLPAEGYKQGNYRLRAYTNWMLNFDGSYLFTKVLTIGNPIDKDVLTTVSFGHTAGAQPGTTVRIFYKDPNGKPLANQKISWRTEASHDETGKGRGTTDANGYLTISLPPTPSITLSSSTLFTTMELGTKNVTNIFPLKSAAPGKDVQFFPEGGQLIAGVPGKVAVKAIKADGLGVNLKGTVVDNAGQTVCTLSADHIGMGAFAMQPEAGKSYKANITFADGTTGSYDLPRVQASGITLMIANADADNLTIRILSSESFFQANQNKNFSIVAQQGGFIKYAAQTRLEKQVYSAIVPKTKFQSGTLQITLFGPTGSPISERMVFIQKADLLNLAINTDKPQYLHRQPVKMTIAAKNGALPAEASLSVSVVDEGKVPVDEDAETTILTSLLLTSDLRGYIEKPNYYFKKPDEKTIADLDILMLTQGYRRFSFRDVMAGRNPKILVMPETGIDITGTLRNRTGLPIFKGIVRLMMADRTASLQATTNADGQFKFANVMVNDSTKITITARDNPGYTNLMLMVDGQTYPAPSRITTLPDERLNIDSAMRPYLENSKRVYNNTHQLKEVVVKAAVAPKRPGHLEHGALTGLSPEPDHLIDGERFKGCTFFVSCLQSMALGLTYVDNIFYVTRDYNAGIKKPMEVYMDGLQVDMNYLQGVVASEVESVEIFFKDGMSGINQRDGTNGVLVINKKKAPKGQKVSLADLQKLLPNPYQVEMVPRGYTVVKEFYAPKYDVAKPNAGGVDLRSTIYWNPKVTTDKITGAATVQFNNADGTGTYRAIVEGMDAAGNIGRYVYRYKVQ</sequence>
<dbReference type="Proteomes" id="UP000505355">
    <property type="component" value="Chromosome"/>
</dbReference>
<dbReference type="AlphaFoldDB" id="A0A7D4UFH5"/>
<keyword evidence="3" id="KW-0378">Hydrolase</keyword>
<keyword evidence="3" id="KW-0121">Carboxypeptidase</keyword>
<dbReference type="GO" id="GO:0004180">
    <property type="term" value="F:carboxypeptidase activity"/>
    <property type="evidence" value="ECO:0007669"/>
    <property type="project" value="UniProtKB-KW"/>
</dbReference>
<evidence type="ECO:0000313" key="4">
    <source>
        <dbReference type="Proteomes" id="UP000505355"/>
    </source>
</evidence>
<dbReference type="EMBL" id="CP054139">
    <property type="protein sequence ID" value="QKJ30416.1"/>
    <property type="molecule type" value="Genomic_DNA"/>
</dbReference>
<dbReference type="SUPFAM" id="SSF49373">
    <property type="entry name" value="Invasin/intimin cell-adhesion fragments"/>
    <property type="match status" value="1"/>
</dbReference>
<evidence type="ECO:0000256" key="1">
    <source>
        <dbReference type="SAM" id="MobiDB-lite"/>
    </source>
</evidence>
<reference evidence="3 4" key="1">
    <citation type="submission" date="2020-05" db="EMBL/GenBank/DDBJ databases">
        <title>Mucilaginibacter mali sp. nov.</title>
        <authorList>
            <person name="Kim H.S."/>
            <person name="Lee K.C."/>
            <person name="Suh M.K."/>
            <person name="Kim J.-S."/>
            <person name="Han K.-I."/>
            <person name="Eom M.K."/>
            <person name="Shin Y.K."/>
            <person name="Lee J.-S."/>
        </authorList>
    </citation>
    <scope>NUCLEOTIDE SEQUENCE [LARGE SCALE GENOMIC DNA]</scope>
    <source>
        <strain evidence="3 4">G2-14</strain>
    </source>
</reference>
<proteinExistence type="predicted"/>
<keyword evidence="2" id="KW-0732">Signal</keyword>
<feature type="chain" id="PRO_5028917748" evidence="2">
    <location>
        <begin position="23"/>
        <end position="906"/>
    </location>
</feature>
<dbReference type="RefSeq" id="WP_173415091.1">
    <property type="nucleotide sequence ID" value="NZ_CP054139.1"/>
</dbReference>
<keyword evidence="4" id="KW-1185">Reference proteome</keyword>
<evidence type="ECO:0000313" key="3">
    <source>
        <dbReference type="EMBL" id="QKJ30416.1"/>
    </source>
</evidence>
<keyword evidence="3" id="KW-0645">Protease</keyword>
<name>A0A7D4UFH5_9SPHI</name>
<dbReference type="Gene3D" id="2.60.40.1930">
    <property type="match status" value="1"/>
</dbReference>
<feature type="region of interest" description="Disordered" evidence="1">
    <location>
        <begin position="193"/>
        <end position="212"/>
    </location>
</feature>
<evidence type="ECO:0000256" key="2">
    <source>
        <dbReference type="SAM" id="SignalP"/>
    </source>
</evidence>
<dbReference type="Gene3D" id="2.60.40.10">
    <property type="entry name" value="Immunoglobulins"/>
    <property type="match status" value="1"/>
</dbReference>
<dbReference type="InterPro" id="IPR008964">
    <property type="entry name" value="Invasin/intimin_cell_adhesion"/>
</dbReference>
<accession>A0A7D4UFH5</accession>
<gene>
    <name evidence="3" type="ORF">HQ865_11830</name>
</gene>
<dbReference type="InterPro" id="IPR013783">
    <property type="entry name" value="Ig-like_fold"/>
</dbReference>
<dbReference type="KEGG" id="mmab:HQ865_11830"/>
<organism evidence="3 4">
    <name type="scientific">Mucilaginibacter mali</name>
    <dbReference type="NCBI Taxonomy" id="2740462"/>
    <lineage>
        <taxon>Bacteria</taxon>
        <taxon>Pseudomonadati</taxon>
        <taxon>Bacteroidota</taxon>
        <taxon>Sphingobacteriia</taxon>
        <taxon>Sphingobacteriales</taxon>
        <taxon>Sphingobacteriaceae</taxon>
        <taxon>Mucilaginibacter</taxon>
    </lineage>
</organism>
<protein>
    <submittedName>
        <fullName evidence="3">Carboxypeptidase regulatory-like domain-containing protein</fullName>
    </submittedName>
</protein>
<feature type="signal peptide" evidence="2">
    <location>
        <begin position="1"/>
        <end position="22"/>
    </location>
</feature>